<evidence type="ECO:0000256" key="2">
    <source>
        <dbReference type="ARBA" id="ARBA00023125"/>
    </source>
</evidence>
<evidence type="ECO:0000259" key="5">
    <source>
        <dbReference type="PROSITE" id="PS50977"/>
    </source>
</evidence>
<dbReference type="EMBL" id="CP088295">
    <property type="protein sequence ID" value="UUY04828.1"/>
    <property type="molecule type" value="Genomic_DNA"/>
</dbReference>
<dbReference type="RefSeq" id="WP_353865308.1">
    <property type="nucleotide sequence ID" value="NZ_CP088295.1"/>
</dbReference>
<keyword evidence="7" id="KW-1185">Reference proteome</keyword>
<keyword evidence="1" id="KW-0805">Transcription regulation</keyword>
<feature type="domain" description="HTH tetR-type" evidence="5">
    <location>
        <begin position="13"/>
        <end position="72"/>
    </location>
</feature>
<keyword evidence="3" id="KW-0804">Transcription</keyword>
<gene>
    <name evidence="6" type="ORF">LRS13_04675</name>
</gene>
<sequence length="194" mass="21108">MATTADGRSARSERTRHAIIDALFALLEDGNLRPTTAEIADQAGVSERSVFQHFPNREALFTGVGERQAARVAQVVRTIDLTLPLPARIDAFVTQRAAVLELLTPTRRAGLLIADEHPAVARNIQEVQMRKRERALATFAQELDRLPASASAAVAAATSWSTWDALRDQQGLTVEEARSAVSSLLTGVLEISRE</sequence>
<reference evidence="7" key="1">
    <citation type="submission" date="2021-11" db="EMBL/GenBank/DDBJ databases">
        <title>Cultivation dependent microbiological survey of springs from the worlds oldest radium mine currently devoted to the extraction of radon-saturated water.</title>
        <authorList>
            <person name="Kapinusova G."/>
            <person name="Smrhova T."/>
            <person name="Strejcek M."/>
            <person name="Suman J."/>
            <person name="Jani K."/>
            <person name="Pajer P."/>
            <person name="Uhlik O."/>
        </authorList>
    </citation>
    <scope>NUCLEOTIDE SEQUENCE [LARGE SCALE GENOMIC DNA]</scope>
    <source>
        <strain evidence="7">J379</strain>
    </source>
</reference>
<name>A0ABY5PJG0_9ACTN</name>
<dbReference type="SUPFAM" id="SSF46689">
    <property type="entry name" value="Homeodomain-like"/>
    <property type="match status" value="1"/>
</dbReference>
<evidence type="ECO:0000313" key="6">
    <source>
        <dbReference type="EMBL" id="UUY04828.1"/>
    </source>
</evidence>
<evidence type="ECO:0000256" key="1">
    <source>
        <dbReference type="ARBA" id="ARBA00023015"/>
    </source>
</evidence>
<accession>A0ABY5PJG0</accession>
<protein>
    <submittedName>
        <fullName evidence="6">TetR/AcrR family transcriptional regulator</fullName>
    </submittedName>
</protein>
<keyword evidence="2 4" id="KW-0238">DNA-binding</keyword>
<dbReference type="PANTHER" id="PTHR30055">
    <property type="entry name" value="HTH-TYPE TRANSCRIPTIONAL REGULATOR RUTR"/>
    <property type="match status" value="1"/>
</dbReference>
<dbReference type="Proteomes" id="UP001058860">
    <property type="component" value="Chromosome"/>
</dbReference>
<proteinExistence type="predicted"/>
<dbReference type="InterPro" id="IPR050109">
    <property type="entry name" value="HTH-type_TetR-like_transc_reg"/>
</dbReference>
<evidence type="ECO:0000256" key="3">
    <source>
        <dbReference type="ARBA" id="ARBA00023163"/>
    </source>
</evidence>
<dbReference type="InterPro" id="IPR009057">
    <property type="entry name" value="Homeodomain-like_sf"/>
</dbReference>
<dbReference type="Gene3D" id="1.10.357.10">
    <property type="entry name" value="Tetracycline Repressor, domain 2"/>
    <property type="match status" value="1"/>
</dbReference>
<dbReference type="PRINTS" id="PR00455">
    <property type="entry name" value="HTHTETR"/>
</dbReference>
<dbReference type="PANTHER" id="PTHR30055:SF234">
    <property type="entry name" value="HTH-TYPE TRANSCRIPTIONAL REGULATOR BETI"/>
    <property type="match status" value="1"/>
</dbReference>
<dbReference type="InterPro" id="IPR001647">
    <property type="entry name" value="HTH_TetR"/>
</dbReference>
<evidence type="ECO:0000256" key="4">
    <source>
        <dbReference type="PROSITE-ProRule" id="PRU00335"/>
    </source>
</evidence>
<dbReference type="Pfam" id="PF00440">
    <property type="entry name" value="TetR_N"/>
    <property type="match status" value="1"/>
</dbReference>
<evidence type="ECO:0000313" key="7">
    <source>
        <dbReference type="Proteomes" id="UP001058860"/>
    </source>
</evidence>
<organism evidence="6 7">
    <name type="scientific">Svornostia abyssi</name>
    <dbReference type="NCBI Taxonomy" id="2898438"/>
    <lineage>
        <taxon>Bacteria</taxon>
        <taxon>Bacillati</taxon>
        <taxon>Actinomycetota</taxon>
        <taxon>Thermoleophilia</taxon>
        <taxon>Solirubrobacterales</taxon>
        <taxon>Baekduiaceae</taxon>
        <taxon>Svornostia</taxon>
    </lineage>
</organism>
<feature type="DNA-binding region" description="H-T-H motif" evidence="4">
    <location>
        <begin position="35"/>
        <end position="54"/>
    </location>
</feature>
<dbReference type="PROSITE" id="PS50977">
    <property type="entry name" value="HTH_TETR_2"/>
    <property type="match status" value="1"/>
</dbReference>